<dbReference type="Proteomes" id="UP001595937">
    <property type="component" value="Unassembled WGS sequence"/>
</dbReference>
<organism evidence="2 3">
    <name type="scientific">Brachybacterium tyrofermentans</name>
    <dbReference type="NCBI Taxonomy" id="47848"/>
    <lineage>
        <taxon>Bacteria</taxon>
        <taxon>Bacillati</taxon>
        <taxon>Actinomycetota</taxon>
        <taxon>Actinomycetes</taxon>
        <taxon>Micrococcales</taxon>
        <taxon>Dermabacteraceae</taxon>
        <taxon>Brachybacterium</taxon>
    </lineage>
</organism>
<protein>
    <recommendedName>
        <fullName evidence="4">DNA modification methylase</fullName>
    </recommendedName>
</protein>
<dbReference type="GeneID" id="303298361"/>
<keyword evidence="1" id="KW-0732">Signal</keyword>
<evidence type="ECO:0000313" key="3">
    <source>
        <dbReference type="Proteomes" id="UP001595937"/>
    </source>
</evidence>
<dbReference type="EMBL" id="JBHSLN010000012">
    <property type="protein sequence ID" value="MFC5296487.1"/>
    <property type="molecule type" value="Genomic_DNA"/>
</dbReference>
<proteinExistence type="predicted"/>
<gene>
    <name evidence="2" type="ORF">ACFPK8_03105</name>
</gene>
<name>A0ABW0FAN1_9MICO</name>
<sequence length="163" mass="16683">MRRPRRLVLSAAALGFALAASGCSVFSPVQTHDFYEAADGTNANLEQSGALYAGMRNSLIVVGADGSATFYGTAVNYSDETISIDLEASAEESVVFSTSVSVPAHETVALGPDEGQQQVPLEQLPVEPGALIDLDVSAGGESTAITVPVLEGSVGHLSESAQG</sequence>
<evidence type="ECO:0000256" key="1">
    <source>
        <dbReference type="SAM" id="SignalP"/>
    </source>
</evidence>
<dbReference type="PROSITE" id="PS51257">
    <property type="entry name" value="PROKAR_LIPOPROTEIN"/>
    <property type="match status" value="1"/>
</dbReference>
<feature type="signal peptide" evidence="1">
    <location>
        <begin position="1"/>
        <end position="19"/>
    </location>
</feature>
<dbReference type="RefSeq" id="WP_193117817.1">
    <property type="nucleotide sequence ID" value="NZ_BAAAIR010000046.1"/>
</dbReference>
<keyword evidence="3" id="KW-1185">Reference proteome</keyword>
<evidence type="ECO:0008006" key="4">
    <source>
        <dbReference type="Google" id="ProtNLM"/>
    </source>
</evidence>
<evidence type="ECO:0000313" key="2">
    <source>
        <dbReference type="EMBL" id="MFC5296487.1"/>
    </source>
</evidence>
<comment type="caution">
    <text evidence="2">The sequence shown here is derived from an EMBL/GenBank/DDBJ whole genome shotgun (WGS) entry which is preliminary data.</text>
</comment>
<feature type="chain" id="PRO_5045810248" description="DNA modification methylase" evidence="1">
    <location>
        <begin position="20"/>
        <end position="163"/>
    </location>
</feature>
<reference evidence="3" key="1">
    <citation type="journal article" date="2019" name="Int. J. Syst. Evol. Microbiol.">
        <title>The Global Catalogue of Microorganisms (GCM) 10K type strain sequencing project: providing services to taxonomists for standard genome sequencing and annotation.</title>
        <authorList>
            <consortium name="The Broad Institute Genomics Platform"/>
            <consortium name="The Broad Institute Genome Sequencing Center for Infectious Disease"/>
            <person name="Wu L."/>
            <person name="Ma J."/>
        </authorList>
    </citation>
    <scope>NUCLEOTIDE SEQUENCE [LARGE SCALE GENOMIC DNA]</scope>
    <source>
        <strain evidence="3">CGMCC 1.16455</strain>
    </source>
</reference>
<accession>A0ABW0FAN1</accession>